<evidence type="ECO:0000256" key="1">
    <source>
        <dbReference type="ARBA" id="ARBA00023067"/>
    </source>
</evidence>
<dbReference type="SMART" id="SM00411">
    <property type="entry name" value="BHL"/>
    <property type="match status" value="1"/>
</dbReference>
<feature type="compositionally biased region" description="Low complexity" evidence="4">
    <location>
        <begin position="49"/>
        <end position="67"/>
    </location>
</feature>
<dbReference type="PANTHER" id="PTHR33175">
    <property type="entry name" value="DNA-BINDING PROTEIN HU"/>
    <property type="match status" value="1"/>
</dbReference>
<reference evidence="5 6" key="1">
    <citation type="submission" date="2024-02" db="EMBL/GenBank/DDBJ databases">
        <title>Deinococcus aluminii NBRC 112889.</title>
        <authorList>
            <person name="Ichikawa N."/>
            <person name="Katano-Makiyama Y."/>
            <person name="Hidaka K."/>
        </authorList>
    </citation>
    <scope>NUCLEOTIDE SEQUENCE [LARGE SCALE GENOMIC DNA]</scope>
    <source>
        <strain evidence="5 6">NBRC 112889</strain>
    </source>
</reference>
<evidence type="ECO:0000313" key="5">
    <source>
        <dbReference type="EMBL" id="GAA5533980.1"/>
    </source>
</evidence>
<sequence>MPSEKEQSAHADANALQIQWLQEALQPGGNLHPTPQSLTMHPMTKKSTKAPAQKPAEAAPAQEQPAAGKLGKTQLVERVAEQAGLTKKQAGEAVDALMDAVVDAIKQGQTVGLPGLGTLSVKATAARTGVKPGTSERINIPAGKKVAFKVASTLKTGLQG</sequence>
<evidence type="ECO:0000256" key="4">
    <source>
        <dbReference type="SAM" id="MobiDB-lite"/>
    </source>
</evidence>
<evidence type="ECO:0000313" key="6">
    <source>
        <dbReference type="Proteomes" id="UP001404956"/>
    </source>
</evidence>
<keyword evidence="2" id="KW-0238">DNA-binding</keyword>
<dbReference type="InterPro" id="IPR010992">
    <property type="entry name" value="IHF-like_DNA-bd_dom_sf"/>
</dbReference>
<dbReference type="PANTHER" id="PTHR33175:SF3">
    <property type="entry name" value="DNA-BINDING PROTEIN HU-BETA"/>
    <property type="match status" value="1"/>
</dbReference>
<accession>A0ABP9XHE6</accession>
<dbReference type="CDD" id="cd13831">
    <property type="entry name" value="HU"/>
    <property type="match status" value="1"/>
</dbReference>
<comment type="similarity">
    <text evidence="3">Belongs to the bacterial histone-like protein family.</text>
</comment>
<keyword evidence="6" id="KW-1185">Reference proteome</keyword>
<protein>
    <submittedName>
        <fullName evidence="5">Integration host factor subunit alpha</fullName>
    </submittedName>
</protein>
<organism evidence="5 6">
    <name type="scientific">Deinococcus aluminii</name>
    <dbReference type="NCBI Taxonomy" id="1656885"/>
    <lineage>
        <taxon>Bacteria</taxon>
        <taxon>Thermotogati</taxon>
        <taxon>Deinococcota</taxon>
        <taxon>Deinococci</taxon>
        <taxon>Deinococcales</taxon>
        <taxon>Deinococcaceae</taxon>
        <taxon>Deinococcus</taxon>
    </lineage>
</organism>
<dbReference type="SUPFAM" id="SSF47729">
    <property type="entry name" value="IHF-like DNA-binding proteins"/>
    <property type="match status" value="1"/>
</dbReference>
<dbReference type="Gene3D" id="4.10.520.10">
    <property type="entry name" value="IHF-like DNA-binding proteins"/>
    <property type="match status" value="1"/>
</dbReference>
<name>A0ABP9XHE6_9DEIO</name>
<dbReference type="EMBL" id="BAABRV010000005">
    <property type="protein sequence ID" value="GAA5533980.1"/>
    <property type="molecule type" value="Genomic_DNA"/>
</dbReference>
<evidence type="ECO:0000256" key="3">
    <source>
        <dbReference type="RuleBase" id="RU003939"/>
    </source>
</evidence>
<feature type="region of interest" description="Disordered" evidence="4">
    <location>
        <begin position="22"/>
        <end position="72"/>
    </location>
</feature>
<keyword evidence="1" id="KW-0226">DNA condensation</keyword>
<proteinExistence type="inferred from homology"/>
<gene>
    <name evidence="5" type="primary">ihfA_1</name>
    <name evidence="5" type="ORF">Dalu01_02388</name>
</gene>
<dbReference type="Pfam" id="PF00216">
    <property type="entry name" value="Bac_DNA_binding"/>
    <property type="match status" value="1"/>
</dbReference>
<dbReference type="Proteomes" id="UP001404956">
    <property type="component" value="Unassembled WGS sequence"/>
</dbReference>
<evidence type="ECO:0000256" key="2">
    <source>
        <dbReference type="ARBA" id="ARBA00023125"/>
    </source>
</evidence>
<comment type="caution">
    <text evidence="5">The sequence shown here is derived from an EMBL/GenBank/DDBJ whole genome shotgun (WGS) entry which is preliminary data.</text>
</comment>
<dbReference type="InterPro" id="IPR000119">
    <property type="entry name" value="Hist_DNA-bd"/>
</dbReference>